<dbReference type="AlphaFoldDB" id="A0A2M7E7C0"/>
<gene>
    <name evidence="2" type="ORF">COS11_06495</name>
</gene>
<evidence type="ECO:0000259" key="1">
    <source>
        <dbReference type="Pfam" id="PF18741"/>
    </source>
</evidence>
<dbReference type="Pfam" id="PF18741">
    <property type="entry name" value="MTES_1575"/>
    <property type="match status" value="1"/>
</dbReference>
<dbReference type="InterPro" id="IPR011335">
    <property type="entry name" value="Restrct_endonuc-II-like"/>
</dbReference>
<comment type="caution">
    <text evidence="2">The sequence shown here is derived from an EMBL/GenBank/DDBJ whole genome shotgun (WGS) entry which is preliminary data.</text>
</comment>
<evidence type="ECO:0000313" key="3">
    <source>
        <dbReference type="Proteomes" id="UP000228886"/>
    </source>
</evidence>
<dbReference type="Gene3D" id="3.40.960.10">
    <property type="entry name" value="VSR Endonuclease"/>
    <property type="match status" value="1"/>
</dbReference>
<reference evidence="3" key="1">
    <citation type="submission" date="2017-09" db="EMBL/GenBank/DDBJ databases">
        <title>Depth-based differentiation of microbial function through sediment-hosted aquifers and enrichment of novel symbionts in the deep terrestrial subsurface.</title>
        <authorList>
            <person name="Probst A.J."/>
            <person name="Ladd B."/>
            <person name="Jarett J.K."/>
            <person name="Geller-Mcgrath D.E."/>
            <person name="Sieber C.M.K."/>
            <person name="Emerson J.B."/>
            <person name="Anantharaman K."/>
            <person name="Thomas B.C."/>
            <person name="Malmstrom R."/>
            <person name="Stieglmeier M."/>
            <person name="Klingl A."/>
            <person name="Woyke T."/>
            <person name="Ryan C.M."/>
            <person name="Banfield J.F."/>
        </authorList>
    </citation>
    <scope>NUCLEOTIDE SEQUENCE [LARGE SCALE GENOMIC DNA]</scope>
</reference>
<proteinExistence type="predicted"/>
<sequence>MPEERVYGKIHLYSPPPISGGLTPINGEDIKLNEVKERVLIGVVRRKKDLRIILKEHYYRIPLRRCPVQRFGYLAFYEVSRLGEEGKSINYYARLKTKSEVRRIELLPDEPEHPRAEEIYHVYHLGRIQRTPKRIENRSRRRVSFGFTTREKLLHSEEISQLFDIPPLEDIMAKELKRQKIQAYREYPLRLAKTYRYRLDFAIIYQKSKIAVECDNEKWHGRPSQKQKDRIRDNTLRRMGWTVLRFKGKEILKNVSGCVDRVEKALKRNLLTKGVEYDKLQRNTKE</sequence>
<evidence type="ECO:0000313" key="2">
    <source>
        <dbReference type="EMBL" id="PIV63613.1"/>
    </source>
</evidence>
<protein>
    <recommendedName>
        <fullName evidence="1">Restriction endonuclease type II-like domain-containing protein</fullName>
    </recommendedName>
</protein>
<feature type="domain" description="Restriction endonuclease type II-like" evidence="1">
    <location>
        <begin position="193"/>
        <end position="266"/>
    </location>
</feature>
<name>A0A2M7E7C0_9BACT</name>
<dbReference type="InterPro" id="IPR049468">
    <property type="entry name" value="Restrct_endonuc-II-like_dom"/>
</dbReference>
<dbReference type="Proteomes" id="UP000228886">
    <property type="component" value="Unassembled WGS sequence"/>
</dbReference>
<dbReference type="EMBL" id="PETL01000312">
    <property type="protein sequence ID" value="PIV63613.1"/>
    <property type="molecule type" value="Genomic_DNA"/>
</dbReference>
<accession>A0A2M7E7C0</accession>
<dbReference type="SUPFAM" id="SSF52980">
    <property type="entry name" value="Restriction endonuclease-like"/>
    <property type="match status" value="1"/>
</dbReference>
<organism evidence="2 3">
    <name type="scientific">bacterium (Candidatus Ratteibacteria) CG01_land_8_20_14_3_00_40_19</name>
    <dbReference type="NCBI Taxonomy" id="2014290"/>
    <lineage>
        <taxon>Bacteria</taxon>
        <taxon>Candidatus Ratteibacteria</taxon>
    </lineage>
</organism>